<name>A0A4R6UHZ0_9GAMM</name>
<protein>
    <submittedName>
        <fullName evidence="3">SnoaL-like protein</fullName>
    </submittedName>
</protein>
<feature type="signal peptide" evidence="1">
    <location>
        <begin position="1"/>
        <end position="19"/>
    </location>
</feature>
<feature type="domain" description="DUF4440" evidence="2">
    <location>
        <begin position="23"/>
        <end position="130"/>
    </location>
</feature>
<dbReference type="Proteomes" id="UP000295375">
    <property type="component" value="Unassembled WGS sequence"/>
</dbReference>
<organism evidence="3 4">
    <name type="scientific">Permianibacter aggregans</name>
    <dbReference type="NCBI Taxonomy" id="1510150"/>
    <lineage>
        <taxon>Bacteria</taxon>
        <taxon>Pseudomonadati</taxon>
        <taxon>Pseudomonadota</taxon>
        <taxon>Gammaproteobacteria</taxon>
        <taxon>Pseudomonadales</taxon>
        <taxon>Pseudomonadaceae</taxon>
        <taxon>Permianibacter</taxon>
    </lineage>
</organism>
<evidence type="ECO:0000313" key="3">
    <source>
        <dbReference type="EMBL" id="TDQ44605.1"/>
    </source>
</evidence>
<comment type="caution">
    <text evidence="3">The sequence shown here is derived from an EMBL/GenBank/DDBJ whole genome shotgun (WGS) entry which is preliminary data.</text>
</comment>
<dbReference type="SUPFAM" id="SSF54427">
    <property type="entry name" value="NTF2-like"/>
    <property type="match status" value="1"/>
</dbReference>
<accession>A0A4R6UHZ0</accession>
<proteinExistence type="predicted"/>
<dbReference type="Gene3D" id="3.10.450.50">
    <property type="match status" value="1"/>
</dbReference>
<keyword evidence="1" id="KW-0732">Signal</keyword>
<sequence length="141" mass="15614">MNKGVFALLLSCASVAVLADAAATVEQFHQALSAGERDKALTFLDDNVMIYESGHKEKSKAEYASHHLDSDIAFSREVARKVTSTQRISHGNYETVLQETESSGSYKGKAVHLVGLETMLLKKTDDGWKIQHIHWSSRKAH</sequence>
<dbReference type="Pfam" id="PF14534">
    <property type="entry name" value="DUF4440"/>
    <property type="match status" value="1"/>
</dbReference>
<evidence type="ECO:0000313" key="4">
    <source>
        <dbReference type="Proteomes" id="UP000295375"/>
    </source>
</evidence>
<gene>
    <name evidence="3" type="ORF">EV696_1237</name>
</gene>
<dbReference type="InterPro" id="IPR032710">
    <property type="entry name" value="NTF2-like_dom_sf"/>
</dbReference>
<evidence type="ECO:0000259" key="2">
    <source>
        <dbReference type="Pfam" id="PF14534"/>
    </source>
</evidence>
<dbReference type="AlphaFoldDB" id="A0A4R6UHZ0"/>
<dbReference type="OrthoDB" id="6196903at2"/>
<feature type="chain" id="PRO_5020944603" evidence="1">
    <location>
        <begin position="20"/>
        <end position="141"/>
    </location>
</feature>
<dbReference type="InterPro" id="IPR027843">
    <property type="entry name" value="DUF4440"/>
</dbReference>
<evidence type="ECO:0000256" key="1">
    <source>
        <dbReference type="SAM" id="SignalP"/>
    </source>
</evidence>
<dbReference type="EMBL" id="SNYM01000023">
    <property type="protein sequence ID" value="TDQ44605.1"/>
    <property type="molecule type" value="Genomic_DNA"/>
</dbReference>
<dbReference type="RefSeq" id="WP_133593049.1">
    <property type="nucleotide sequence ID" value="NZ_CP037953.1"/>
</dbReference>
<reference evidence="3 4" key="1">
    <citation type="submission" date="2019-03" db="EMBL/GenBank/DDBJ databases">
        <title>Genomic Encyclopedia of Type Strains, Phase IV (KMG-IV): sequencing the most valuable type-strain genomes for metagenomic binning, comparative biology and taxonomic classification.</title>
        <authorList>
            <person name="Goeker M."/>
        </authorList>
    </citation>
    <scope>NUCLEOTIDE SEQUENCE [LARGE SCALE GENOMIC DNA]</scope>
    <source>
        <strain evidence="3 4">DSM 103792</strain>
    </source>
</reference>
<keyword evidence="4" id="KW-1185">Reference proteome</keyword>